<reference evidence="1 2" key="1">
    <citation type="submission" date="2019-08" db="EMBL/GenBank/DDBJ databases">
        <title>Professor.</title>
        <authorList>
            <person name="Park J.S."/>
        </authorList>
    </citation>
    <scope>NUCLEOTIDE SEQUENCE [LARGE SCALE GENOMIC DNA]</scope>
    <source>
        <strain evidence="1 2">176CP5-101</strain>
    </source>
</reference>
<dbReference type="EMBL" id="VRUR01000001">
    <property type="protein sequence ID" value="TXN37286.1"/>
    <property type="molecule type" value="Genomic_DNA"/>
</dbReference>
<evidence type="ECO:0000313" key="2">
    <source>
        <dbReference type="Proteomes" id="UP000321456"/>
    </source>
</evidence>
<evidence type="ECO:0000313" key="1">
    <source>
        <dbReference type="EMBL" id="TXN37286.1"/>
    </source>
</evidence>
<name>A0A5C8V7H5_9FLAO</name>
<evidence type="ECO:0008006" key="3">
    <source>
        <dbReference type="Google" id="ProtNLM"/>
    </source>
</evidence>
<comment type="caution">
    <text evidence="1">The sequence shown here is derived from an EMBL/GenBank/DDBJ whole genome shotgun (WGS) entry which is preliminary data.</text>
</comment>
<dbReference type="Pfam" id="PF22278">
    <property type="entry name" value="DUF6958"/>
    <property type="match status" value="1"/>
</dbReference>
<proteinExistence type="predicted"/>
<gene>
    <name evidence="1" type="ORF">FVB32_03090</name>
</gene>
<sequence>MSKNEKIMTLHPEGKAGVNILKRRYDFIKDFIVNTIAEYGTITFESLGDKAVEELTDKFDGKVLWYIVTVKLDLEARGIIERIPKTSPHQLRIKIN</sequence>
<keyword evidence="2" id="KW-1185">Reference proteome</keyword>
<dbReference type="AlphaFoldDB" id="A0A5C8V7H5"/>
<dbReference type="InterPro" id="IPR054233">
    <property type="entry name" value="DUF6958"/>
</dbReference>
<organism evidence="1 2">
    <name type="scientific">Flagellimonas hymeniacidonis</name>
    <dbReference type="NCBI Taxonomy" id="2603628"/>
    <lineage>
        <taxon>Bacteria</taxon>
        <taxon>Pseudomonadati</taxon>
        <taxon>Bacteroidota</taxon>
        <taxon>Flavobacteriia</taxon>
        <taxon>Flavobacteriales</taxon>
        <taxon>Flavobacteriaceae</taxon>
        <taxon>Flagellimonas</taxon>
    </lineage>
</organism>
<accession>A0A5C8V7H5</accession>
<dbReference type="RefSeq" id="WP_147741116.1">
    <property type="nucleotide sequence ID" value="NZ_VRUR01000001.1"/>
</dbReference>
<dbReference type="Proteomes" id="UP000321456">
    <property type="component" value="Unassembled WGS sequence"/>
</dbReference>
<protein>
    <recommendedName>
        <fullName evidence="3">ArsR family transcriptional regulator</fullName>
    </recommendedName>
</protein>